<accession>A0A9D2EHP5</accession>
<name>A0A9D2EHP5_9MICO</name>
<reference evidence="1" key="1">
    <citation type="journal article" date="2021" name="PeerJ">
        <title>Extensive microbial diversity within the chicken gut microbiome revealed by metagenomics and culture.</title>
        <authorList>
            <person name="Gilroy R."/>
            <person name="Ravi A."/>
            <person name="Getino M."/>
            <person name="Pursley I."/>
            <person name="Horton D.L."/>
            <person name="Alikhan N.F."/>
            <person name="Baker D."/>
            <person name="Gharbi K."/>
            <person name="Hall N."/>
            <person name="Watson M."/>
            <person name="Adriaenssens E.M."/>
            <person name="Foster-Nyarko E."/>
            <person name="Jarju S."/>
            <person name="Secka A."/>
            <person name="Antonio M."/>
            <person name="Oren A."/>
            <person name="Chaudhuri R.R."/>
            <person name="La Ragione R."/>
            <person name="Hildebrand F."/>
            <person name="Pallen M.J."/>
        </authorList>
    </citation>
    <scope>NUCLEOTIDE SEQUENCE</scope>
    <source>
        <strain evidence="1">ChiGjej4B4-7305</strain>
    </source>
</reference>
<dbReference type="Proteomes" id="UP000824037">
    <property type="component" value="Unassembled WGS sequence"/>
</dbReference>
<evidence type="ECO:0000313" key="2">
    <source>
        <dbReference type="Proteomes" id="UP000824037"/>
    </source>
</evidence>
<evidence type="ECO:0000313" key="1">
    <source>
        <dbReference type="EMBL" id="HIZ37271.1"/>
    </source>
</evidence>
<organism evidence="1 2">
    <name type="scientific">Candidatus Ruania gallistercoris</name>
    <dbReference type="NCBI Taxonomy" id="2838746"/>
    <lineage>
        <taxon>Bacteria</taxon>
        <taxon>Bacillati</taxon>
        <taxon>Actinomycetota</taxon>
        <taxon>Actinomycetes</taxon>
        <taxon>Micrococcales</taxon>
        <taxon>Ruaniaceae</taxon>
        <taxon>Ruania</taxon>
    </lineage>
</organism>
<comment type="caution">
    <text evidence="1">The sequence shown here is derived from an EMBL/GenBank/DDBJ whole genome shotgun (WGS) entry which is preliminary data.</text>
</comment>
<dbReference type="AlphaFoldDB" id="A0A9D2EHP5"/>
<proteinExistence type="predicted"/>
<gene>
    <name evidence="1" type="ORF">H9815_15960</name>
</gene>
<dbReference type="Pfam" id="PF10094">
    <property type="entry name" value="DUF2332"/>
    <property type="match status" value="1"/>
</dbReference>
<sequence>METQATDTAEFYRRWAAAEARGSSPTYERLCHAVAGSAQALEFLHTLPQPKRQPNLLLGALRWLDAPVADPDAVLAFLASHADQMREVMLSRATQTNEASRCAVLLPALALLPEPLAVLELGASAGLCLMLDAWSYTWTDAHGTPTRCGSGPVQLAAQVHGSAPLPTAVPAIAARLGLDAHPVDVTDPDQRRWLECLVWPEHTDRAERLRRALDRAAATPPPVQQGLFPADVPAAVDQLRQFEPDATVVVMHSAAAAYLDTAGRSELAATLTELGVHRLGLEGGQVSVDLGVRGVPTEIAGRFVLSLDGRTLGTAHPHGRDLHWLADEPTGGLPPVQ</sequence>
<dbReference type="InterPro" id="IPR011200">
    <property type="entry name" value="UCP012608"/>
</dbReference>
<protein>
    <submittedName>
        <fullName evidence="1">DUF2332 domain-containing protein</fullName>
    </submittedName>
</protein>
<reference evidence="1" key="2">
    <citation type="submission" date="2021-04" db="EMBL/GenBank/DDBJ databases">
        <authorList>
            <person name="Gilroy R."/>
        </authorList>
    </citation>
    <scope>NUCLEOTIDE SEQUENCE</scope>
    <source>
        <strain evidence="1">ChiGjej4B4-7305</strain>
    </source>
</reference>
<dbReference type="EMBL" id="DXBY01000276">
    <property type="protein sequence ID" value="HIZ37271.1"/>
    <property type="molecule type" value="Genomic_DNA"/>
</dbReference>